<evidence type="ECO:0000313" key="2">
    <source>
        <dbReference type="Proteomes" id="UP000018467"/>
    </source>
</evidence>
<reference evidence="1" key="4">
    <citation type="submission" date="2025-09" db="UniProtKB">
        <authorList>
            <consortium name="Ensembl"/>
        </authorList>
    </citation>
    <scope>IDENTIFICATION</scope>
</reference>
<dbReference type="Proteomes" id="UP000018467">
    <property type="component" value="Unassembled WGS sequence"/>
</dbReference>
<dbReference type="Bgee" id="ENSAMXG00000006659">
    <property type="expression patterns" value="Expressed in olfactory epithelium and 6 other cell types or tissues"/>
</dbReference>
<dbReference type="Ensembl" id="ENSAMXT00000006829.2">
    <property type="protein sequence ID" value="ENSAMXP00000006829.2"/>
    <property type="gene ID" value="ENSAMXG00000006659.2"/>
</dbReference>
<dbReference type="InParanoid" id="W5KGW7"/>
<organism evidence="1 2">
    <name type="scientific">Astyanax mexicanus</name>
    <name type="common">Blind cave fish</name>
    <name type="synonym">Astyanax fasciatus mexicanus</name>
    <dbReference type="NCBI Taxonomy" id="7994"/>
    <lineage>
        <taxon>Eukaryota</taxon>
        <taxon>Metazoa</taxon>
        <taxon>Chordata</taxon>
        <taxon>Craniata</taxon>
        <taxon>Vertebrata</taxon>
        <taxon>Euteleostomi</taxon>
        <taxon>Actinopterygii</taxon>
        <taxon>Neopterygii</taxon>
        <taxon>Teleostei</taxon>
        <taxon>Ostariophysi</taxon>
        <taxon>Characiformes</taxon>
        <taxon>Characoidei</taxon>
        <taxon>Acestrorhamphidae</taxon>
        <taxon>Acestrorhamphinae</taxon>
        <taxon>Astyanax</taxon>
    </lineage>
</organism>
<dbReference type="AlphaFoldDB" id="W5KGW7"/>
<name>W5KGW7_ASTMX</name>
<dbReference type="GeneTree" id="ENSGT00940000154791"/>
<reference evidence="2" key="1">
    <citation type="submission" date="2013-03" db="EMBL/GenBank/DDBJ databases">
        <authorList>
            <person name="Jeffery W."/>
            <person name="Warren W."/>
            <person name="Wilson R.K."/>
        </authorList>
    </citation>
    <scope>NUCLEOTIDE SEQUENCE</scope>
    <source>
        <strain evidence="2">female</strain>
    </source>
</reference>
<dbReference type="eggNOG" id="KOG3595">
    <property type="taxonomic scope" value="Eukaryota"/>
</dbReference>
<dbReference type="STRING" id="7994.ENSAMXP00000006829"/>
<dbReference type="HOGENOM" id="CLU_659786_0_0_1"/>
<accession>W5KGW7</accession>
<evidence type="ECO:0000313" key="1">
    <source>
        <dbReference type="Ensembl" id="ENSAMXP00000006829.2"/>
    </source>
</evidence>
<proteinExistence type="predicted"/>
<reference evidence="1" key="3">
    <citation type="submission" date="2025-08" db="UniProtKB">
        <authorList>
            <consortium name="Ensembl"/>
        </authorList>
    </citation>
    <scope>IDENTIFICATION</scope>
</reference>
<protein>
    <submittedName>
        <fullName evidence="1">Uncharacterized protein</fullName>
    </submittedName>
</protein>
<sequence>TPTHPDLKAPLHLRQRNHIFDNEEFDCRTPEDWLALGFELDSTDHKPVPAKALLPTSDNISDTGTEQYMWQSVGVLDYCPEKKQYLVQKADPLGRIRDRNGKPAVPGAQRNKDSLLAGQFWVPRIRLMFCAEDPRIFAQRVQFALNSRKTTEAMLLYNLCVDCMPFSSVTPTLDPTSLQRIRDFTLSTPERMKRLEKEVELHYNRTMNKLSFDWVVQNKPEEFSYITLPQEEPESVPQSVEQQFVLSGHEFATAKNMRISTQSY</sequence>
<keyword evidence="2" id="KW-1185">Reference proteome</keyword>
<reference evidence="2" key="2">
    <citation type="journal article" date="2014" name="Nat. Commun.">
        <title>The cavefish genome reveals candidate genes for eye loss.</title>
        <authorList>
            <person name="McGaugh S.E."/>
            <person name="Gross J.B."/>
            <person name="Aken B."/>
            <person name="Blin M."/>
            <person name="Borowsky R."/>
            <person name="Chalopin D."/>
            <person name="Hinaux H."/>
            <person name="Jeffery W.R."/>
            <person name="Keene A."/>
            <person name="Ma L."/>
            <person name="Minx P."/>
            <person name="Murphy D."/>
            <person name="O'Quin K.E."/>
            <person name="Retaux S."/>
            <person name="Rohner N."/>
            <person name="Searle S.M."/>
            <person name="Stahl B.A."/>
            <person name="Tabin C."/>
            <person name="Volff J.N."/>
            <person name="Yoshizawa M."/>
            <person name="Warren W.C."/>
        </authorList>
    </citation>
    <scope>NUCLEOTIDE SEQUENCE [LARGE SCALE GENOMIC DNA]</scope>
    <source>
        <strain evidence="2">female</strain>
    </source>
</reference>